<sequence length="188" mass="19707">MPAILLAGPLVEPLTLAEAKTYLRVDHGAEDALIASLITAARATVEALTRRVLIEQSWRLVRDAWPASGLIAVPANPLKALTAARLIAADGTETALPLDAFTLDTARLPGLIRVARGAVPNPTRPLAGIALDITAGHGPNADHVPSPLVEAVRVVLAHFYEHRDVAGAGAAFPARLDALVAPFRVARL</sequence>
<dbReference type="KEGG" id="apol:K9D25_20470"/>
<proteinExistence type="predicted"/>
<dbReference type="InterPro" id="IPR006450">
    <property type="entry name" value="Phage_HK97_gp6-like"/>
</dbReference>
<dbReference type="RefSeq" id="WP_244377862.1">
    <property type="nucleotide sequence ID" value="NZ_CP083239.1"/>
</dbReference>
<protein>
    <submittedName>
        <fullName evidence="1">Head-tail connector protein</fullName>
    </submittedName>
</protein>
<dbReference type="InterPro" id="IPR011738">
    <property type="entry name" value="Phage_CHP"/>
</dbReference>
<dbReference type="Proteomes" id="UP000831684">
    <property type="component" value="Chromosome"/>
</dbReference>
<dbReference type="Gene3D" id="1.10.3230.30">
    <property type="entry name" value="Phage gp6-like head-tail connector protein"/>
    <property type="match status" value="1"/>
</dbReference>
<evidence type="ECO:0000313" key="2">
    <source>
        <dbReference type="Proteomes" id="UP000831684"/>
    </source>
</evidence>
<name>A0A9E7D3R1_9HYPH</name>
<dbReference type="Pfam" id="PF05135">
    <property type="entry name" value="Phage_connect_1"/>
    <property type="match status" value="1"/>
</dbReference>
<dbReference type="EMBL" id="CP083239">
    <property type="protein sequence ID" value="UOK71047.1"/>
    <property type="molecule type" value="Genomic_DNA"/>
</dbReference>
<dbReference type="CDD" id="cd08054">
    <property type="entry name" value="gp6"/>
    <property type="match status" value="1"/>
</dbReference>
<dbReference type="NCBIfam" id="TIGR01560">
    <property type="entry name" value="put_DNA_pack"/>
    <property type="match status" value="1"/>
</dbReference>
<dbReference type="AlphaFoldDB" id="A0A9E7D3R1"/>
<organism evidence="1 2">
    <name type="scientific">Ancylobacter polymorphus</name>
    <dbReference type="NCBI Taxonomy" id="223390"/>
    <lineage>
        <taxon>Bacteria</taxon>
        <taxon>Pseudomonadati</taxon>
        <taxon>Pseudomonadota</taxon>
        <taxon>Alphaproteobacteria</taxon>
        <taxon>Hyphomicrobiales</taxon>
        <taxon>Xanthobacteraceae</taxon>
        <taxon>Ancylobacter</taxon>
    </lineage>
</organism>
<reference evidence="1" key="1">
    <citation type="submission" date="2021-09" db="EMBL/GenBank/DDBJ databases">
        <title>Network and meta-omics reveal the key degrader and cooperation patterns in an efficient 1,4-dioxane-degrading microbial community.</title>
        <authorList>
            <person name="Dai C."/>
        </authorList>
    </citation>
    <scope>NUCLEOTIDE SEQUENCE</scope>
    <source>
        <strain evidence="1">ZM13</strain>
    </source>
</reference>
<dbReference type="InterPro" id="IPR021146">
    <property type="entry name" value="Phage_gp6-like_head-tail"/>
</dbReference>
<accession>A0A9E7D3R1</accession>
<dbReference type="NCBIfam" id="TIGR02215">
    <property type="entry name" value="phage_chp_gp8"/>
    <property type="match status" value="1"/>
</dbReference>
<evidence type="ECO:0000313" key="1">
    <source>
        <dbReference type="EMBL" id="UOK71047.1"/>
    </source>
</evidence>
<gene>
    <name evidence="1" type="ORF">K9D25_20470</name>
</gene>